<feature type="domain" description="Glycosyltransferase 2-like" evidence="1">
    <location>
        <begin position="37"/>
        <end position="145"/>
    </location>
</feature>
<comment type="caution">
    <text evidence="2">The sequence shown here is derived from an EMBL/GenBank/DDBJ whole genome shotgun (WGS) entry which is preliminary data.</text>
</comment>
<reference evidence="2 3" key="1">
    <citation type="submission" date="2018-06" db="EMBL/GenBank/DDBJ databases">
        <title>Genomic Encyclopedia of Archaeal and Bacterial Type Strains, Phase II (KMG-II): from individual species to whole genera.</title>
        <authorList>
            <person name="Goeker M."/>
        </authorList>
    </citation>
    <scope>NUCLEOTIDE SEQUENCE [LARGE SCALE GENOMIC DNA]</scope>
    <source>
        <strain evidence="2 3">DSM 6779</strain>
    </source>
</reference>
<dbReference type="CDD" id="cd00761">
    <property type="entry name" value="Glyco_tranf_GTA_type"/>
    <property type="match status" value="1"/>
</dbReference>
<evidence type="ECO:0000313" key="2">
    <source>
        <dbReference type="EMBL" id="PZX14278.1"/>
    </source>
</evidence>
<dbReference type="GO" id="GO:0016740">
    <property type="term" value="F:transferase activity"/>
    <property type="evidence" value="ECO:0007669"/>
    <property type="project" value="UniProtKB-KW"/>
</dbReference>
<dbReference type="Gene3D" id="3.90.550.10">
    <property type="entry name" value="Spore Coat Polysaccharide Biosynthesis Protein SpsA, Chain A"/>
    <property type="match status" value="1"/>
</dbReference>
<name>A0A2W7N2E5_9BACT</name>
<accession>A0A2W7N2E5</accession>
<sequence>MRIGINPEKSKETPLVHKRHRIIIPFWIPNVQDAYFREQPKVLRYCLQSLIDSINPQQTNVTLINNHSCREASDVAEEFVAKGLIDKYVVRSENRGKLENILAEGRSAFEEYVTICDADFLFFNGWEDEVIRVFNNFSSAGVVTCYPCPNLAFHYNSCWVLRNRWFLGSVVSNDDMSLVEKGLGGNLEKGIFSGLGSRHRYLWREKQYYLRHDDMVAIPGAVHALATMKRDIIDQLPKRKVDVVFKNGYEQTYLDYFSERLGYVRLSTPNCYAYHMGNTIPGDLIDRNKVTVRTKGVFPDYRSRSYVFNSVICQIESLLVRLLRRMNAL</sequence>
<dbReference type="AlphaFoldDB" id="A0A2W7N2E5"/>
<dbReference type="SUPFAM" id="SSF53448">
    <property type="entry name" value="Nucleotide-diphospho-sugar transferases"/>
    <property type="match status" value="1"/>
</dbReference>
<dbReference type="InterPro" id="IPR001173">
    <property type="entry name" value="Glyco_trans_2-like"/>
</dbReference>
<dbReference type="RefSeq" id="WP_111446313.1">
    <property type="nucleotide sequence ID" value="NZ_QKZK01000021.1"/>
</dbReference>
<keyword evidence="2" id="KW-0808">Transferase</keyword>
<dbReference type="OrthoDB" id="1116632at2"/>
<keyword evidence="3" id="KW-1185">Reference proteome</keyword>
<evidence type="ECO:0000259" key="1">
    <source>
        <dbReference type="Pfam" id="PF00535"/>
    </source>
</evidence>
<dbReference type="Proteomes" id="UP000249239">
    <property type="component" value="Unassembled WGS sequence"/>
</dbReference>
<dbReference type="EMBL" id="QKZK01000021">
    <property type="protein sequence ID" value="PZX14278.1"/>
    <property type="molecule type" value="Genomic_DNA"/>
</dbReference>
<dbReference type="Pfam" id="PF00535">
    <property type="entry name" value="Glycos_transf_2"/>
    <property type="match status" value="1"/>
</dbReference>
<protein>
    <submittedName>
        <fullName evidence="2">Glycosyl transferase family 2</fullName>
    </submittedName>
</protein>
<organism evidence="2 3">
    <name type="scientific">Breznakibacter xylanolyticus</name>
    <dbReference type="NCBI Taxonomy" id="990"/>
    <lineage>
        <taxon>Bacteria</taxon>
        <taxon>Pseudomonadati</taxon>
        <taxon>Bacteroidota</taxon>
        <taxon>Bacteroidia</taxon>
        <taxon>Marinilabiliales</taxon>
        <taxon>Marinilabiliaceae</taxon>
        <taxon>Breznakibacter</taxon>
    </lineage>
</organism>
<gene>
    <name evidence="2" type="ORF">LX69_02458</name>
</gene>
<evidence type="ECO:0000313" key="3">
    <source>
        <dbReference type="Proteomes" id="UP000249239"/>
    </source>
</evidence>
<proteinExistence type="predicted"/>
<dbReference type="InterPro" id="IPR029044">
    <property type="entry name" value="Nucleotide-diphossugar_trans"/>
</dbReference>